<sequence length="138" mass="15079">MGRSTTELPTPFPRFITETSSRATGSMMTATCHSYGIATRIGVYQSDALTGHAGKGKGAKKTTSCCKRADAVPRYRLPGTRPGHQPEIPYECRFLPTRATHDSIHSRRRCRACRTYPRTGNAGLGKRSCHSIAAIPLE</sequence>
<evidence type="ECO:0000313" key="1">
    <source>
        <dbReference type="EMBL" id="ABE03945.1"/>
    </source>
</evidence>
<accession>A4U8U3</accession>
<name>A4U8U3_9BACT</name>
<protein>
    <submittedName>
        <fullName evidence="1">Proline dipeptidase-like protein</fullName>
    </submittedName>
</protein>
<reference evidence="1" key="1">
    <citation type="journal article" date="2007" name="Appl. Environ. Microbiol.">
        <title>Widespread occurrence and genomic context of unusually small polyketide synthase genes in microbial consortia associated with marine sponges.</title>
        <authorList>
            <person name="Fieseler L."/>
            <person name="Hentschel U."/>
            <person name="Grozdanov L."/>
            <person name="Schirmer A."/>
            <person name="Wen G."/>
            <person name="Platzer M."/>
            <person name="Hrvatin S."/>
            <person name="Butzke D."/>
            <person name="Zimmermann K."/>
            <person name="Piel J."/>
        </authorList>
    </citation>
    <scope>NUCLEOTIDE SEQUENCE</scope>
</reference>
<dbReference type="AlphaFoldDB" id="A4U8U3"/>
<proteinExistence type="predicted"/>
<organism evidence="1">
    <name type="scientific">Theonella swinhoei bacterial symbiont clone pSW1H8</name>
    <dbReference type="NCBI Taxonomy" id="377638"/>
    <lineage>
        <taxon>Bacteria</taxon>
        <taxon>environmental samples</taxon>
    </lineage>
</organism>
<dbReference type="EMBL" id="DQ438988">
    <property type="protein sequence ID" value="ABE03945.1"/>
    <property type="molecule type" value="Genomic_DNA"/>
</dbReference>